<reference evidence="1 2" key="1">
    <citation type="journal article" date="2013" name="Genome Biol.">
        <title>The genome sequence of the most widely cultivated cacao type and its use to identify candidate genes regulating pod color.</title>
        <authorList>
            <person name="Motamayor J.C."/>
            <person name="Mockaitis K."/>
            <person name="Schmutz J."/>
            <person name="Haiminen N."/>
            <person name="Iii D.L."/>
            <person name="Cornejo O."/>
            <person name="Findley S.D."/>
            <person name="Zheng P."/>
            <person name="Utro F."/>
            <person name="Royaert S."/>
            <person name="Saski C."/>
            <person name="Jenkins J."/>
            <person name="Podicheti R."/>
            <person name="Zhao M."/>
            <person name="Scheffler B.E."/>
            <person name="Stack J.C."/>
            <person name="Feltus F.A."/>
            <person name="Mustiga G.M."/>
            <person name="Amores F."/>
            <person name="Phillips W."/>
            <person name="Marelli J.P."/>
            <person name="May G.D."/>
            <person name="Shapiro H."/>
            <person name="Ma J."/>
            <person name="Bustamante C.D."/>
            <person name="Schnell R.J."/>
            <person name="Main D."/>
            <person name="Gilbert D."/>
            <person name="Parida L."/>
            <person name="Kuhn D.N."/>
        </authorList>
    </citation>
    <scope>NUCLEOTIDE SEQUENCE [LARGE SCALE GENOMIC DNA]</scope>
    <source>
        <strain evidence="2">cv. Matina 1-6</strain>
    </source>
</reference>
<organism evidence="1 2">
    <name type="scientific">Theobroma cacao</name>
    <name type="common">Cacao</name>
    <name type="synonym">Cocoa</name>
    <dbReference type="NCBI Taxonomy" id="3641"/>
    <lineage>
        <taxon>Eukaryota</taxon>
        <taxon>Viridiplantae</taxon>
        <taxon>Streptophyta</taxon>
        <taxon>Embryophyta</taxon>
        <taxon>Tracheophyta</taxon>
        <taxon>Spermatophyta</taxon>
        <taxon>Magnoliopsida</taxon>
        <taxon>eudicotyledons</taxon>
        <taxon>Gunneridae</taxon>
        <taxon>Pentapetalae</taxon>
        <taxon>rosids</taxon>
        <taxon>malvids</taxon>
        <taxon>Malvales</taxon>
        <taxon>Malvaceae</taxon>
        <taxon>Byttnerioideae</taxon>
        <taxon>Theobroma</taxon>
    </lineage>
</organism>
<protein>
    <submittedName>
        <fullName evidence="1">Uncharacterized protein</fullName>
    </submittedName>
</protein>
<evidence type="ECO:0000313" key="2">
    <source>
        <dbReference type="Proteomes" id="UP000026915"/>
    </source>
</evidence>
<accession>A0A061DP94</accession>
<dbReference type="AlphaFoldDB" id="A0A061DP94"/>
<dbReference type="EMBL" id="CM001879">
    <property type="protein sequence ID" value="EOX94217.1"/>
    <property type="molecule type" value="Genomic_DNA"/>
</dbReference>
<keyword evidence="2" id="KW-1185">Reference proteome</keyword>
<dbReference type="InParanoid" id="A0A061DP94"/>
<evidence type="ECO:0000313" key="1">
    <source>
        <dbReference type="EMBL" id="EOX94217.1"/>
    </source>
</evidence>
<dbReference type="HOGENOM" id="CLU_2836343_0_0_1"/>
<name>A0A061DP94_THECC</name>
<proteinExistence type="predicted"/>
<dbReference type="Gramene" id="EOX94217">
    <property type="protein sequence ID" value="EOX94217"/>
    <property type="gene ID" value="TCM_003741"/>
</dbReference>
<gene>
    <name evidence="1" type="ORF">TCM_003741</name>
</gene>
<sequence>MHKFSLSIMTQLRPIGNTNTCVIHYMHLPNAQPTPLTLTIQVLLQQQWLSSAHQCFDFNPFNQQFL</sequence>
<dbReference type="Proteomes" id="UP000026915">
    <property type="component" value="Chromosome 1"/>
</dbReference>